<proteinExistence type="predicted"/>
<name>A0A0E9VJK6_ANGAN</name>
<dbReference type="EMBL" id="GBXM01030371">
    <property type="protein sequence ID" value="JAH78206.1"/>
    <property type="molecule type" value="Transcribed_RNA"/>
</dbReference>
<protein>
    <submittedName>
        <fullName evidence="1">Uncharacterized protein</fullName>
    </submittedName>
</protein>
<reference evidence="1" key="2">
    <citation type="journal article" date="2015" name="Fish Shellfish Immunol.">
        <title>Early steps in the European eel (Anguilla anguilla)-Vibrio vulnificus interaction in the gills: Role of the RtxA13 toxin.</title>
        <authorList>
            <person name="Callol A."/>
            <person name="Pajuelo D."/>
            <person name="Ebbesson L."/>
            <person name="Teles M."/>
            <person name="MacKenzie S."/>
            <person name="Amaro C."/>
        </authorList>
    </citation>
    <scope>NUCLEOTIDE SEQUENCE</scope>
</reference>
<accession>A0A0E9VJK6</accession>
<organism evidence="1">
    <name type="scientific">Anguilla anguilla</name>
    <name type="common">European freshwater eel</name>
    <name type="synonym">Muraena anguilla</name>
    <dbReference type="NCBI Taxonomy" id="7936"/>
    <lineage>
        <taxon>Eukaryota</taxon>
        <taxon>Metazoa</taxon>
        <taxon>Chordata</taxon>
        <taxon>Craniata</taxon>
        <taxon>Vertebrata</taxon>
        <taxon>Euteleostomi</taxon>
        <taxon>Actinopterygii</taxon>
        <taxon>Neopterygii</taxon>
        <taxon>Teleostei</taxon>
        <taxon>Anguilliformes</taxon>
        <taxon>Anguillidae</taxon>
        <taxon>Anguilla</taxon>
    </lineage>
</organism>
<reference evidence="1" key="1">
    <citation type="submission" date="2014-11" db="EMBL/GenBank/DDBJ databases">
        <authorList>
            <person name="Amaro Gonzalez C."/>
        </authorList>
    </citation>
    <scope>NUCLEOTIDE SEQUENCE</scope>
</reference>
<evidence type="ECO:0000313" key="1">
    <source>
        <dbReference type="EMBL" id="JAH78206.1"/>
    </source>
</evidence>
<sequence>MSDVELEK</sequence>